<keyword evidence="3" id="KW-1185">Reference proteome</keyword>
<reference evidence="2 3" key="1">
    <citation type="submission" date="2023-11" db="EMBL/GenBank/DDBJ databases">
        <authorList>
            <person name="Panchal A.K."/>
            <person name="Meaney J.S."/>
            <person name="Karas B.J."/>
            <person name="diCenzo G.C."/>
        </authorList>
    </citation>
    <scope>NUCLEOTIDE SEQUENCE [LARGE SCALE GENOMIC DNA]</scope>
    <source>
        <strain evidence="2 3">NZP2235</strain>
    </source>
</reference>
<protein>
    <submittedName>
        <fullName evidence="2">Uncharacterized protein</fullName>
    </submittedName>
</protein>
<gene>
    <name evidence="2" type="ORF">U0R22_003740</name>
</gene>
<keyword evidence="1" id="KW-0472">Membrane</keyword>
<sequence length="52" mass="5340">MDAIFDDLAKAVTARRVDAWSPFLAIALDLAGKLLMGIAIGLGVGIRTAIAG</sequence>
<dbReference type="EMBL" id="CP139858">
    <property type="protein sequence ID" value="WQB99557.1"/>
    <property type="molecule type" value="Genomic_DNA"/>
</dbReference>
<dbReference type="RefSeq" id="WP_322414349.1">
    <property type="nucleotide sequence ID" value="NZ_CP139858.1"/>
</dbReference>
<proteinExistence type="predicted"/>
<keyword evidence="1" id="KW-1133">Transmembrane helix</keyword>
<accession>A0ABZ0VQ13</accession>
<evidence type="ECO:0000256" key="1">
    <source>
        <dbReference type="SAM" id="Phobius"/>
    </source>
</evidence>
<evidence type="ECO:0000313" key="2">
    <source>
        <dbReference type="EMBL" id="WQB99557.1"/>
    </source>
</evidence>
<keyword evidence="1" id="KW-0812">Transmembrane</keyword>
<dbReference type="Proteomes" id="UP001322481">
    <property type="component" value="Chromosome"/>
</dbReference>
<organism evidence="2 3">
    <name type="scientific">Mesorhizobium huakuii</name>
    <dbReference type="NCBI Taxonomy" id="28104"/>
    <lineage>
        <taxon>Bacteria</taxon>
        <taxon>Pseudomonadati</taxon>
        <taxon>Pseudomonadota</taxon>
        <taxon>Alphaproteobacteria</taxon>
        <taxon>Hyphomicrobiales</taxon>
        <taxon>Phyllobacteriaceae</taxon>
        <taxon>Mesorhizobium</taxon>
    </lineage>
</organism>
<name>A0ABZ0VQ13_9HYPH</name>
<feature type="transmembrane region" description="Helical" evidence="1">
    <location>
        <begin position="20"/>
        <end position="46"/>
    </location>
</feature>
<evidence type="ECO:0000313" key="3">
    <source>
        <dbReference type="Proteomes" id="UP001322481"/>
    </source>
</evidence>